<dbReference type="GO" id="GO:0008237">
    <property type="term" value="F:metallopeptidase activity"/>
    <property type="evidence" value="ECO:0007669"/>
    <property type="project" value="InterPro"/>
</dbReference>
<evidence type="ECO:0000313" key="2">
    <source>
        <dbReference type="EMBL" id="KAF2810626.1"/>
    </source>
</evidence>
<dbReference type="GeneID" id="54462890"/>
<sequence>MAFRNWTILLNILICLNFLPLAHSYIAIDEVSCTADQRSHIATAILELWKLTENAHTSFKKPQDAWVLKMFRGESASNMGQEAEWVQSHYQMIIEMFRPGDTITLFCSDTHLEQVKGPFGVTDPWDRVRAQPIELPNGKVWDDWQNCKDSKKLAYTLVSTNDIILCPDMLAESENNLIEYQDTPSKLRRFMVDDLDQTLPRAQYEADVMSKINSANYDRIDIIFGRSLAGVIMHELFHTKGGGKFSDYDAPNGPGGLSYCWNGCRDLTKMGLEGLTKAISNPDSYRWYAIATFIPGIDWSEQIAMQVEAVKKLHEKLAELESPEVRRRYLAGWKYS</sequence>
<feature type="signal peptide" evidence="1">
    <location>
        <begin position="1"/>
        <end position="24"/>
    </location>
</feature>
<reference evidence="4" key="3">
    <citation type="submission" date="2025-04" db="UniProtKB">
        <authorList>
            <consortium name="RefSeq"/>
        </authorList>
    </citation>
    <scope>IDENTIFICATION</scope>
    <source>
        <strain evidence="4">CBS 304.34</strain>
    </source>
</reference>
<dbReference type="Gene3D" id="3.40.390.10">
    <property type="entry name" value="Collagenase (Catalytic Domain)"/>
    <property type="match status" value="1"/>
</dbReference>
<dbReference type="SUPFAM" id="SSF55486">
    <property type="entry name" value="Metalloproteases ('zincins'), catalytic domain"/>
    <property type="match status" value="1"/>
</dbReference>
<keyword evidence="3" id="KW-1185">Reference proteome</keyword>
<dbReference type="EMBL" id="MU003699">
    <property type="protein sequence ID" value="KAF2810626.1"/>
    <property type="molecule type" value="Genomic_DNA"/>
</dbReference>
<reference evidence="4" key="2">
    <citation type="submission" date="2020-04" db="EMBL/GenBank/DDBJ databases">
        <authorList>
            <consortium name="NCBI Genome Project"/>
        </authorList>
    </citation>
    <scope>NUCLEOTIDE SEQUENCE</scope>
    <source>
        <strain evidence="4">CBS 304.34</strain>
    </source>
</reference>
<protein>
    <recommendedName>
        <fullName evidence="5">Zincin</fullName>
    </recommendedName>
</protein>
<evidence type="ECO:0000256" key="1">
    <source>
        <dbReference type="SAM" id="SignalP"/>
    </source>
</evidence>
<organism evidence="2">
    <name type="scientific">Mytilinidion resinicola</name>
    <dbReference type="NCBI Taxonomy" id="574789"/>
    <lineage>
        <taxon>Eukaryota</taxon>
        <taxon>Fungi</taxon>
        <taxon>Dikarya</taxon>
        <taxon>Ascomycota</taxon>
        <taxon>Pezizomycotina</taxon>
        <taxon>Dothideomycetes</taxon>
        <taxon>Pleosporomycetidae</taxon>
        <taxon>Mytilinidiales</taxon>
        <taxon>Mytilinidiaceae</taxon>
        <taxon>Mytilinidion</taxon>
    </lineage>
</organism>
<dbReference type="Proteomes" id="UP000504636">
    <property type="component" value="Unplaced"/>
</dbReference>
<dbReference type="RefSeq" id="XP_033577590.1">
    <property type="nucleotide sequence ID" value="XM_033721997.1"/>
</dbReference>
<keyword evidence="1" id="KW-0732">Signal</keyword>
<dbReference type="InterPro" id="IPR024079">
    <property type="entry name" value="MetalloPept_cat_dom_sf"/>
</dbReference>
<evidence type="ECO:0000313" key="3">
    <source>
        <dbReference type="Proteomes" id="UP000504636"/>
    </source>
</evidence>
<accession>A0A6A6YP07</accession>
<gene>
    <name evidence="2 4" type="ORF">BDZ99DRAFT_475544</name>
</gene>
<proteinExistence type="predicted"/>
<reference evidence="2 4" key="1">
    <citation type="journal article" date="2020" name="Stud. Mycol.">
        <title>101 Dothideomycetes genomes: a test case for predicting lifestyles and emergence of pathogens.</title>
        <authorList>
            <person name="Haridas S."/>
            <person name="Albert R."/>
            <person name="Binder M."/>
            <person name="Bloem J."/>
            <person name="Labutti K."/>
            <person name="Salamov A."/>
            <person name="Andreopoulos B."/>
            <person name="Baker S."/>
            <person name="Barry K."/>
            <person name="Bills G."/>
            <person name="Bluhm B."/>
            <person name="Cannon C."/>
            <person name="Castanera R."/>
            <person name="Culley D."/>
            <person name="Daum C."/>
            <person name="Ezra D."/>
            <person name="Gonzalez J."/>
            <person name="Henrissat B."/>
            <person name="Kuo A."/>
            <person name="Liang C."/>
            <person name="Lipzen A."/>
            <person name="Lutzoni F."/>
            <person name="Magnuson J."/>
            <person name="Mondo S."/>
            <person name="Nolan M."/>
            <person name="Ohm R."/>
            <person name="Pangilinan J."/>
            <person name="Park H.-J."/>
            <person name="Ramirez L."/>
            <person name="Alfaro M."/>
            <person name="Sun H."/>
            <person name="Tritt A."/>
            <person name="Yoshinaga Y."/>
            <person name="Zwiers L.-H."/>
            <person name="Turgeon B."/>
            <person name="Goodwin S."/>
            <person name="Spatafora J."/>
            <person name="Crous P."/>
            <person name="Grigoriev I."/>
        </authorList>
    </citation>
    <scope>NUCLEOTIDE SEQUENCE</scope>
    <source>
        <strain evidence="2 4">CBS 304.34</strain>
    </source>
</reference>
<evidence type="ECO:0000313" key="4">
    <source>
        <dbReference type="RefSeq" id="XP_033577590.1"/>
    </source>
</evidence>
<name>A0A6A6YP07_9PEZI</name>
<evidence type="ECO:0008006" key="5">
    <source>
        <dbReference type="Google" id="ProtNLM"/>
    </source>
</evidence>
<dbReference type="AlphaFoldDB" id="A0A6A6YP07"/>
<feature type="chain" id="PRO_5044629228" description="Zincin" evidence="1">
    <location>
        <begin position="25"/>
        <end position="336"/>
    </location>
</feature>